<dbReference type="NCBIfam" id="NF004310">
    <property type="entry name" value="PRK05707.1"/>
    <property type="match status" value="1"/>
</dbReference>
<protein>
    <recommendedName>
        <fullName evidence="2">DNA polymerase III subunit delta'</fullName>
        <ecNumber evidence="1">2.7.7.7</ecNumber>
    </recommendedName>
</protein>
<dbReference type="Gene3D" id="3.40.50.300">
    <property type="entry name" value="P-loop containing nucleotide triphosphate hydrolases"/>
    <property type="match status" value="1"/>
</dbReference>
<evidence type="ECO:0000256" key="6">
    <source>
        <dbReference type="ARBA" id="ARBA00022932"/>
    </source>
</evidence>
<dbReference type="EMBL" id="CAKLPX010000001">
    <property type="protein sequence ID" value="CAH0990129.1"/>
    <property type="molecule type" value="Genomic_DNA"/>
</dbReference>
<keyword evidence="10" id="KW-1185">Reference proteome</keyword>
<dbReference type="GO" id="GO:0003887">
    <property type="term" value="F:DNA-directed DNA polymerase activity"/>
    <property type="evidence" value="ECO:0007669"/>
    <property type="project" value="UniProtKB-EC"/>
</dbReference>
<dbReference type="NCBIfam" id="TIGR00678">
    <property type="entry name" value="holB"/>
    <property type="match status" value="1"/>
</dbReference>
<keyword evidence="4 9" id="KW-0548">Nucleotidyltransferase</keyword>
<dbReference type="InterPro" id="IPR015199">
    <property type="entry name" value="DNA_pol_III_delta_C"/>
</dbReference>
<dbReference type="PANTHER" id="PTHR11669:SF8">
    <property type="entry name" value="DNA POLYMERASE III SUBUNIT DELTA"/>
    <property type="match status" value="1"/>
</dbReference>
<organism evidence="9 10">
    <name type="scientific">Sinobacterium norvegicum</name>
    <dbReference type="NCBI Taxonomy" id="1641715"/>
    <lineage>
        <taxon>Bacteria</taxon>
        <taxon>Pseudomonadati</taxon>
        <taxon>Pseudomonadota</taxon>
        <taxon>Gammaproteobacteria</taxon>
        <taxon>Cellvibrionales</taxon>
        <taxon>Spongiibacteraceae</taxon>
        <taxon>Sinobacterium</taxon>
    </lineage>
</organism>
<dbReference type="RefSeq" id="WP_237442819.1">
    <property type="nucleotide sequence ID" value="NZ_CAKLPX010000001.1"/>
</dbReference>
<dbReference type="Pfam" id="PF09115">
    <property type="entry name" value="DNApol3-delta_C"/>
    <property type="match status" value="1"/>
</dbReference>
<feature type="domain" description="DNA polymerase III delta subunit C-terminal" evidence="8">
    <location>
        <begin position="207"/>
        <end position="319"/>
    </location>
</feature>
<dbReference type="Gene3D" id="1.20.272.10">
    <property type="match status" value="1"/>
</dbReference>
<comment type="catalytic activity">
    <reaction evidence="7">
        <text>DNA(n) + a 2'-deoxyribonucleoside 5'-triphosphate = DNA(n+1) + diphosphate</text>
        <dbReference type="Rhea" id="RHEA:22508"/>
        <dbReference type="Rhea" id="RHEA-COMP:17339"/>
        <dbReference type="Rhea" id="RHEA-COMP:17340"/>
        <dbReference type="ChEBI" id="CHEBI:33019"/>
        <dbReference type="ChEBI" id="CHEBI:61560"/>
        <dbReference type="ChEBI" id="CHEBI:173112"/>
        <dbReference type="EC" id="2.7.7.7"/>
    </reaction>
</comment>
<evidence type="ECO:0000256" key="7">
    <source>
        <dbReference type="ARBA" id="ARBA00049244"/>
    </source>
</evidence>
<dbReference type="SUPFAM" id="SSF52540">
    <property type="entry name" value="P-loop containing nucleoside triphosphate hydrolases"/>
    <property type="match status" value="1"/>
</dbReference>
<accession>A0ABM9ABZ8</accession>
<dbReference type="Proteomes" id="UP000838100">
    <property type="component" value="Unassembled WGS sequence"/>
</dbReference>
<evidence type="ECO:0000256" key="1">
    <source>
        <dbReference type="ARBA" id="ARBA00012417"/>
    </source>
</evidence>
<evidence type="ECO:0000256" key="3">
    <source>
        <dbReference type="ARBA" id="ARBA00022679"/>
    </source>
</evidence>
<dbReference type="PANTHER" id="PTHR11669">
    <property type="entry name" value="REPLICATION FACTOR C / DNA POLYMERASE III GAMMA-TAU SUBUNIT"/>
    <property type="match status" value="1"/>
</dbReference>
<proteinExistence type="predicted"/>
<evidence type="ECO:0000313" key="9">
    <source>
        <dbReference type="EMBL" id="CAH0990129.1"/>
    </source>
</evidence>
<evidence type="ECO:0000313" key="10">
    <source>
        <dbReference type="Proteomes" id="UP000838100"/>
    </source>
</evidence>
<evidence type="ECO:0000256" key="5">
    <source>
        <dbReference type="ARBA" id="ARBA00022705"/>
    </source>
</evidence>
<name>A0ABM9ABZ8_9GAMM</name>
<sequence length="320" mass="35293">MIYPWLEDRWQQLIEQVDAGILPHALLITGSAGLGKLSLAKALGIYLQCHQPVDKQACGSCKSCLLHQVGTHPDYKVLTLEEGSRQIKIDAVRQVSDFVLKKSQQGGYKIVIIDPAVAMNENASNALLKSLEEPGESTVIILLGVSSQQVLPTIRSRCQLLQIRDISFEQGEQWLAPQVGGLERAKYLLAVAKGQPTLALELDQSPKLQLREQILAELTQLLEGQTDLVVVAQKWAKAELGEVVGWLLDWYIDLAKWTATGGYTAMADCQVLYRLLALRLNPQKLHQQVDKLTKLKAVITKGASPNKQLLLEGVLADLSH</sequence>
<dbReference type="InterPro" id="IPR027417">
    <property type="entry name" value="P-loop_NTPase"/>
</dbReference>
<keyword evidence="5" id="KW-0235">DNA replication</keyword>
<keyword evidence="6" id="KW-0239">DNA-directed DNA polymerase</keyword>
<dbReference type="InterPro" id="IPR004622">
    <property type="entry name" value="DNA_pol_HolB"/>
</dbReference>
<reference evidence="9" key="1">
    <citation type="submission" date="2021-12" db="EMBL/GenBank/DDBJ databases">
        <authorList>
            <person name="Rodrigo-Torres L."/>
            <person name="Arahal R. D."/>
            <person name="Lucena T."/>
        </authorList>
    </citation>
    <scope>NUCLEOTIDE SEQUENCE</scope>
    <source>
        <strain evidence="9">CECT 8267</strain>
    </source>
</reference>
<dbReference type="Pfam" id="PF13177">
    <property type="entry name" value="DNA_pol3_delta2"/>
    <property type="match status" value="1"/>
</dbReference>
<gene>
    <name evidence="9" type="primary">holB</name>
    <name evidence="9" type="ORF">SIN8267_00214</name>
</gene>
<keyword evidence="3 9" id="KW-0808">Transferase</keyword>
<dbReference type="InterPro" id="IPR050238">
    <property type="entry name" value="DNA_Rep/Repair_Clamp_Loader"/>
</dbReference>
<dbReference type="EC" id="2.7.7.7" evidence="1"/>
<evidence type="ECO:0000256" key="4">
    <source>
        <dbReference type="ARBA" id="ARBA00022695"/>
    </source>
</evidence>
<evidence type="ECO:0000256" key="2">
    <source>
        <dbReference type="ARBA" id="ARBA00014363"/>
    </source>
</evidence>
<comment type="caution">
    <text evidence="9">The sequence shown here is derived from an EMBL/GenBank/DDBJ whole genome shotgun (WGS) entry which is preliminary data.</text>
</comment>
<evidence type="ECO:0000259" key="8">
    <source>
        <dbReference type="Pfam" id="PF09115"/>
    </source>
</evidence>